<evidence type="ECO:0000313" key="2">
    <source>
        <dbReference type="Proteomes" id="UP000628775"/>
    </source>
</evidence>
<name>A0A8J2YML1_9BACL</name>
<proteinExistence type="predicted"/>
<dbReference type="EMBL" id="BMIR01000025">
    <property type="protein sequence ID" value="GGE54036.1"/>
    <property type="molecule type" value="Genomic_DNA"/>
</dbReference>
<dbReference type="GO" id="GO:0010468">
    <property type="term" value="P:regulation of gene expression"/>
    <property type="evidence" value="ECO:0007669"/>
    <property type="project" value="InterPro"/>
</dbReference>
<dbReference type="RefSeq" id="WP_188697981.1">
    <property type="nucleotide sequence ID" value="NZ_BMIR01000025.1"/>
</dbReference>
<protein>
    <submittedName>
        <fullName evidence="1">Anti-sigma-F factor Fin</fullName>
    </submittedName>
</protein>
<dbReference type="Pfam" id="PF10955">
    <property type="entry name" value="Fin"/>
    <property type="match status" value="1"/>
</dbReference>
<reference evidence="1" key="1">
    <citation type="journal article" date="2014" name="Int. J. Syst. Evol. Microbiol.">
        <title>Complete genome sequence of Corynebacterium casei LMG S-19264T (=DSM 44701T), isolated from a smear-ripened cheese.</title>
        <authorList>
            <consortium name="US DOE Joint Genome Institute (JGI-PGF)"/>
            <person name="Walter F."/>
            <person name="Albersmeier A."/>
            <person name="Kalinowski J."/>
            <person name="Ruckert C."/>
        </authorList>
    </citation>
    <scope>NUCLEOTIDE SEQUENCE</scope>
    <source>
        <strain evidence="1">CGMCC 1.15371</strain>
    </source>
</reference>
<dbReference type="Proteomes" id="UP000628775">
    <property type="component" value="Unassembled WGS sequence"/>
</dbReference>
<dbReference type="InterPro" id="IPR020115">
    <property type="entry name" value="Fin"/>
</dbReference>
<evidence type="ECO:0000313" key="1">
    <source>
        <dbReference type="EMBL" id="GGE54036.1"/>
    </source>
</evidence>
<sequence>MDVFYHCRYCGTQVGHIKNSMFDTSQLGFDMLNNQERAELIKYNEQGHINVSTICEDCQEALENNPELHQFDSFIQ</sequence>
<gene>
    <name evidence="1" type="primary">fin</name>
    <name evidence="1" type="ORF">GCM10011391_36180</name>
</gene>
<accession>A0A8J2YML1</accession>
<organism evidence="1 2">
    <name type="scientific">Pullulanibacillus camelliae</name>
    <dbReference type="NCBI Taxonomy" id="1707096"/>
    <lineage>
        <taxon>Bacteria</taxon>
        <taxon>Bacillati</taxon>
        <taxon>Bacillota</taxon>
        <taxon>Bacilli</taxon>
        <taxon>Bacillales</taxon>
        <taxon>Sporolactobacillaceae</taxon>
        <taxon>Pullulanibacillus</taxon>
    </lineage>
</organism>
<keyword evidence="2" id="KW-1185">Reference proteome</keyword>
<dbReference type="AlphaFoldDB" id="A0A8J2YML1"/>
<reference evidence="1" key="2">
    <citation type="submission" date="2020-09" db="EMBL/GenBank/DDBJ databases">
        <authorList>
            <person name="Sun Q."/>
            <person name="Zhou Y."/>
        </authorList>
    </citation>
    <scope>NUCLEOTIDE SEQUENCE</scope>
    <source>
        <strain evidence="1">CGMCC 1.15371</strain>
    </source>
</reference>
<comment type="caution">
    <text evidence="1">The sequence shown here is derived from an EMBL/GenBank/DDBJ whole genome shotgun (WGS) entry which is preliminary data.</text>
</comment>